<dbReference type="PANTHER" id="PTHR46456:SF1">
    <property type="entry name" value="DNA REPAIR PROTEIN RAD51 HOMOLOG 2"/>
    <property type="match status" value="1"/>
</dbReference>
<dbReference type="Ensembl" id="ENSRNOT00000147746.1">
    <property type="protein sequence ID" value="ENSRNOP00000103998.1"/>
    <property type="gene ID" value="ENSRNOG00000059245.3"/>
</dbReference>
<protein>
    <submittedName>
        <fullName evidence="8">RAD51 paralog B</fullName>
    </submittedName>
</protein>
<dbReference type="SUPFAM" id="SSF52540">
    <property type="entry name" value="P-loop containing nucleoside triphosphate hydrolases"/>
    <property type="match status" value="1"/>
</dbReference>
<keyword evidence="3" id="KW-0227">DNA damage</keyword>
<dbReference type="SMART" id="SM00382">
    <property type="entry name" value="AAA"/>
    <property type="match status" value="1"/>
</dbReference>
<keyword evidence="5" id="KW-0233">DNA recombination</keyword>
<name>A0ABK0LTU5_RAT</name>
<dbReference type="PROSITE" id="PS50162">
    <property type="entry name" value="RECA_2"/>
    <property type="match status" value="1"/>
</dbReference>
<evidence type="ECO:0000256" key="3">
    <source>
        <dbReference type="ARBA" id="ARBA00022763"/>
    </source>
</evidence>
<evidence type="ECO:0000256" key="5">
    <source>
        <dbReference type="ARBA" id="ARBA00023172"/>
    </source>
</evidence>
<evidence type="ECO:0000259" key="7">
    <source>
        <dbReference type="PROSITE" id="PS50162"/>
    </source>
</evidence>
<keyword evidence="6" id="KW-0539">Nucleus</keyword>
<dbReference type="PANTHER" id="PTHR46456">
    <property type="entry name" value="DNA REPAIR PROTEIN RAD51 HOMOLOG 2"/>
    <property type="match status" value="1"/>
</dbReference>
<dbReference type="CDD" id="cd19493">
    <property type="entry name" value="Rad51B"/>
    <property type="match status" value="1"/>
</dbReference>
<dbReference type="InterPro" id="IPR058766">
    <property type="entry name" value="HHH_XRCC3_RAD51B"/>
</dbReference>
<evidence type="ECO:0000256" key="1">
    <source>
        <dbReference type="ARBA" id="ARBA00004123"/>
    </source>
</evidence>
<proteinExistence type="inferred from homology"/>
<reference evidence="8" key="1">
    <citation type="submission" date="2024-01" db="EMBL/GenBank/DDBJ databases">
        <title>GRCr8: a new rat reference genome assembly contstructed from accurate long reads and long range scaffolding.</title>
        <authorList>
            <person name="Doris P.A."/>
            <person name="Kalbfleisch T."/>
            <person name="Li K."/>
            <person name="Howe K."/>
            <person name="Wood J."/>
        </authorList>
    </citation>
    <scope>NUCLEOTIDE SEQUENCE [LARGE SCALE GENOMIC DNA]</scope>
    <source>
        <strain evidence="8">Brown Norway</strain>
    </source>
</reference>
<reference evidence="8" key="3">
    <citation type="submission" date="2025-09" db="UniProtKB">
        <authorList>
            <consortium name="Ensembl"/>
        </authorList>
    </citation>
    <scope>IDENTIFICATION</scope>
    <source>
        <strain evidence="8">Brown Norway</strain>
    </source>
</reference>
<evidence type="ECO:0000313" key="8">
    <source>
        <dbReference type="Ensembl" id="ENSRNOP00000103998.1"/>
    </source>
</evidence>
<comment type="subcellular location">
    <subcellularLocation>
        <location evidence="1">Nucleus</location>
    </subcellularLocation>
</comment>
<dbReference type="Pfam" id="PF08423">
    <property type="entry name" value="Rad51"/>
    <property type="match status" value="1"/>
</dbReference>
<comment type="similarity">
    <text evidence="2">Belongs to the RecA family. RAD51 subfamily.</text>
</comment>
<gene>
    <name evidence="8" type="primary">Rad51b</name>
</gene>
<evidence type="ECO:0000256" key="6">
    <source>
        <dbReference type="ARBA" id="ARBA00023242"/>
    </source>
</evidence>
<dbReference type="InterPro" id="IPR020588">
    <property type="entry name" value="RecA_ATP-bd"/>
</dbReference>
<dbReference type="Pfam" id="PF26169">
    <property type="entry name" value="HHH_XRCC3_RpoA"/>
    <property type="match status" value="1"/>
</dbReference>
<dbReference type="InterPro" id="IPR027417">
    <property type="entry name" value="P-loop_NTPase"/>
</dbReference>
<organism evidence="8 9">
    <name type="scientific">Rattus norvegicus</name>
    <name type="common">Rat</name>
    <dbReference type="NCBI Taxonomy" id="10116"/>
    <lineage>
        <taxon>Eukaryota</taxon>
        <taxon>Metazoa</taxon>
        <taxon>Chordata</taxon>
        <taxon>Craniata</taxon>
        <taxon>Vertebrata</taxon>
        <taxon>Euteleostomi</taxon>
        <taxon>Mammalia</taxon>
        <taxon>Eutheria</taxon>
        <taxon>Euarchontoglires</taxon>
        <taxon>Glires</taxon>
        <taxon>Rodentia</taxon>
        <taxon>Myomorpha</taxon>
        <taxon>Muroidea</taxon>
        <taxon>Muridae</taxon>
        <taxon>Murinae</taxon>
        <taxon>Rattus</taxon>
    </lineage>
</organism>
<dbReference type="InterPro" id="IPR013632">
    <property type="entry name" value="Rad51_C"/>
</dbReference>
<evidence type="ECO:0000256" key="4">
    <source>
        <dbReference type="ARBA" id="ARBA00023125"/>
    </source>
</evidence>
<dbReference type="Proteomes" id="UP000002494">
    <property type="component" value="Chromosome 6"/>
</dbReference>
<dbReference type="GeneTree" id="ENSGT00940000160169"/>
<evidence type="ECO:0000313" key="9">
    <source>
        <dbReference type="Proteomes" id="UP000002494"/>
    </source>
</evidence>
<dbReference type="InterPro" id="IPR030548">
    <property type="entry name" value="RAD51B"/>
</dbReference>
<sequence length="469" mass="50948">MSSKKLRRAGLSQELCDRLCRYQIVNCQDFLNLSPLELMKVTGLSYRGVHELLHTVSKACAPQMQTAYELKTRRSAHLSPAFLSTTLGALDEALHGGVPCGSLTEVTGPPGCGKTQFCIMMSVLATLPTRLGGLEGAVLYIDTESAFTAERLVEIAESRFPQYFNTEEKLLLTSSRVHLCQELTCEGLLQRLESLEEEIISKGVKLVIVDSIASVVRKEFDPQLQGNIKERNKFLGKGASLLKYLSGEFSVPVILTNQITTHLSGALPSQADLVSPADDLSPSEDPQRHCPSELLGTEAWRLLWPQPSAQNIPASMGNSKICQHCPFVGVFEGHLLHGHLFPFTSLDNVAVSSRRFSLFIQSPPASLSSLRTSPLSHPSSSLHCEGASGSSCLVAALGNTWSHCVNTRLILQYLDSERRQILIAKSPVAPLTSFVYTIKGEGLVLQAPGSSVTFGSVLSCTSLGLKELR</sequence>
<reference evidence="8" key="2">
    <citation type="submission" date="2025-08" db="UniProtKB">
        <authorList>
            <consortium name="Ensembl"/>
        </authorList>
    </citation>
    <scope>IDENTIFICATION</scope>
    <source>
        <strain evidence="8">Brown Norway</strain>
    </source>
</reference>
<dbReference type="Gene3D" id="3.40.50.300">
    <property type="entry name" value="P-loop containing nucleotide triphosphate hydrolases"/>
    <property type="match status" value="2"/>
</dbReference>
<dbReference type="InterPro" id="IPR003593">
    <property type="entry name" value="AAA+_ATPase"/>
</dbReference>
<dbReference type="RGD" id="1560681">
    <property type="gene designation" value="Rad51b"/>
</dbReference>
<keyword evidence="9" id="KW-1185">Reference proteome</keyword>
<keyword evidence="4" id="KW-0238">DNA-binding</keyword>
<evidence type="ECO:0000256" key="2">
    <source>
        <dbReference type="ARBA" id="ARBA00007095"/>
    </source>
</evidence>
<accession>A0ABK0LTU5</accession>
<feature type="domain" description="RecA family profile 1" evidence="7">
    <location>
        <begin position="79"/>
        <end position="259"/>
    </location>
</feature>